<dbReference type="OrthoDB" id="2921803at2759"/>
<accession>A0A5C3LYA3</accession>
<keyword evidence="2" id="KW-1185">Reference proteome</keyword>
<sequence length="370" mass="42241">MNHSSKETNQQVASRTPIPLELTRLIIDECHSDIHTLGECSLVCKYWMLIARYHLFSDVKISGNRRLLHRFSGLLSSLLCTFSCFVRSLSMRYIEPKDVNLTLPKFTGLLEITNMTLHTTPSSFAMQFISPSSLATLCSFSHLTILDLTVYFQQFSHFTEIVSGFPKLEDLRAEVNFANPASWDISHRPSAHLHSLRVTWSTVDILQWLLSLRPVPAIKNLDVSADSNPNIHFIGKYLQSVGDKLKTFTLSCYNVVDGLEHVYQDFNLAVNTTLQSMALNSYFMPPILIEYLISQLNSPDFRELKLESFCLGVGGWHSVDRQLSEIFSLRRFMIICSYIDPIVSEEEVRAAFPRCNDRGILNIQYEVDDL</sequence>
<dbReference type="Proteomes" id="UP000308652">
    <property type="component" value="Unassembled WGS sequence"/>
</dbReference>
<name>A0A5C3LYA3_9AGAR</name>
<dbReference type="EMBL" id="ML213642">
    <property type="protein sequence ID" value="TFK33751.1"/>
    <property type="molecule type" value="Genomic_DNA"/>
</dbReference>
<evidence type="ECO:0000313" key="1">
    <source>
        <dbReference type="EMBL" id="TFK33751.1"/>
    </source>
</evidence>
<dbReference type="SUPFAM" id="SSF52047">
    <property type="entry name" value="RNI-like"/>
    <property type="match status" value="1"/>
</dbReference>
<dbReference type="STRING" id="68775.A0A5C3LYA3"/>
<protein>
    <recommendedName>
        <fullName evidence="3">F-box domain-containing protein</fullName>
    </recommendedName>
</protein>
<proteinExistence type="predicted"/>
<evidence type="ECO:0008006" key="3">
    <source>
        <dbReference type="Google" id="ProtNLM"/>
    </source>
</evidence>
<gene>
    <name evidence="1" type="ORF">BDQ12DRAFT_766038</name>
</gene>
<organism evidence="1 2">
    <name type="scientific">Crucibulum laeve</name>
    <dbReference type="NCBI Taxonomy" id="68775"/>
    <lineage>
        <taxon>Eukaryota</taxon>
        <taxon>Fungi</taxon>
        <taxon>Dikarya</taxon>
        <taxon>Basidiomycota</taxon>
        <taxon>Agaricomycotina</taxon>
        <taxon>Agaricomycetes</taxon>
        <taxon>Agaricomycetidae</taxon>
        <taxon>Agaricales</taxon>
        <taxon>Agaricineae</taxon>
        <taxon>Nidulariaceae</taxon>
        <taxon>Crucibulum</taxon>
    </lineage>
</organism>
<dbReference type="AlphaFoldDB" id="A0A5C3LYA3"/>
<reference evidence="1 2" key="1">
    <citation type="journal article" date="2019" name="Nat. Ecol. Evol.">
        <title>Megaphylogeny resolves global patterns of mushroom evolution.</title>
        <authorList>
            <person name="Varga T."/>
            <person name="Krizsan K."/>
            <person name="Foldi C."/>
            <person name="Dima B."/>
            <person name="Sanchez-Garcia M."/>
            <person name="Sanchez-Ramirez S."/>
            <person name="Szollosi G.J."/>
            <person name="Szarkandi J.G."/>
            <person name="Papp V."/>
            <person name="Albert L."/>
            <person name="Andreopoulos W."/>
            <person name="Angelini C."/>
            <person name="Antonin V."/>
            <person name="Barry K.W."/>
            <person name="Bougher N.L."/>
            <person name="Buchanan P."/>
            <person name="Buyck B."/>
            <person name="Bense V."/>
            <person name="Catcheside P."/>
            <person name="Chovatia M."/>
            <person name="Cooper J."/>
            <person name="Damon W."/>
            <person name="Desjardin D."/>
            <person name="Finy P."/>
            <person name="Geml J."/>
            <person name="Haridas S."/>
            <person name="Hughes K."/>
            <person name="Justo A."/>
            <person name="Karasinski D."/>
            <person name="Kautmanova I."/>
            <person name="Kiss B."/>
            <person name="Kocsube S."/>
            <person name="Kotiranta H."/>
            <person name="LaButti K.M."/>
            <person name="Lechner B.E."/>
            <person name="Liimatainen K."/>
            <person name="Lipzen A."/>
            <person name="Lukacs Z."/>
            <person name="Mihaltcheva S."/>
            <person name="Morgado L.N."/>
            <person name="Niskanen T."/>
            <person name="Noordeloos M.E."/>
            <person name="Ohm R.A."/>
            <person name="Ortiz-Santana B."/>
            <person name="Ovrebo C."/>
            <person name="Racz N."/>
            <person name="Riley R."/>
            <person name="Savchenko A."/>
            <person name="Shiryaev A."/>
            <person name="Soop K."/>
            <person name="Spirin V."/>
            <person name="Szebenyi C."/>
            <person name="Tomsovsky M."/>
            <person name="Tulloss R.E."/>
            <person name="Uehling J."/>
            <person name="Grigoriev I.V."/>
            <person name="Vagvolgyi C."/>
            <person name="Papp T."/>
            <person name="Martin F.M."/>
            <person name="Miettinen O."/>
            <person name="Hibbett D.S."/>
            <person name="Nagy L.G."/>
        </authorList>
    </citation>
    <scope>NUCLEOTIDE SEQUENCE [LARGE SCALE GENOMIC DNA]</scope>
    <source>
        <strain evidence="1 2">CBS 166.37</strain>
    </source>
</reference>
<evidence type="ECO:0000313" key="2">
    <source>
        <dbReference type="Proteomes" id="UP000308652"/>
    </source>
</evidence>